<protein>
    <submittedName>
        <fullName evidence="1">Uncharacterized protein</fullName>
    </submittedName>
</protein>
<keyword evidence="2" id="KW-1185">Reference proteome</keyword>
<gene>
    <name evidence="1" type="ORF">QAD02_024147</name>
</gene>
<reference evidence="1" key="1">
    <citation type="submission" date="2023-04" db="EMBL/GenBank/DDBJ databases">
        <title>A chromosome-level genome assembly of the parasitoid wasp Eretmocerus hayati.</title>
        <authorList>
            <person name="Zhong Y."/>
            <person name="Liu S."/>
            <person name="Liu Y."/>
        </authorList>
    </citation>
    <scope>NUCLEOTIDE SEQUENCE</scope>
    <source>
        <strain evidence="1">ZJU_SS_LIU_2023</strain>
    </source>
</reference>
<comment type="caution">
    <text evidence="1">The sequence shown here is derived from an EMBL/GenBank/DDBJ whole genome shotgun (WGS) entry which is preliminary data.</text>
</comment>
<sequence length="731" mass="86388">MPNMTFLAENNIIAKSRHYICNWCNVKLSNDKSISKHVLRKKHQLSKTNAKIQKMVSENFIVLDSVGPTKYSCSLCNMSIDVLLDHIESPSHVDLRNKMIAENFIVRNASQKSQRNYHCLFCDSYFDELFDHIKDEHHQLNKEAPDKKSLLAKNRISSNLDFYMCEWCNDVELFAYKMVKKHVKEEKHLFNMGDDPLMLEVLLKNFQVTRCSETRKFDCPYCETSLEIQVHEVQAFDMISDHINNPFHISQKHKLLADNFIVSDVSENYYCFFCDSHFGDVLKHLNGPVHQSQKSLSHKRSLLSQNNIISKPAFYYCSSCDVRLSTYKMIQQHVEIKKHRKSAAKSIMLTDNSVTLQDGALGNYHCFSCDLHFKNAMKHINDPSHRIQMSKTQEENFVIRSKSEGSRKYYCLFCDCHFDVFLDHMKDSTHQIKKYMPDEVSLVTENSIRSKTAFYLCTLCNVRLFTRDMVKKHVEEKQHLLKLGGKYQEHNVLADNFIVKQRSGEQNYYCRPCRSYLSDVLNHIEHPRHNNQMLRLLANDFIVWHKSQMYYCFFCDILFDSVSDHLQTSDHQTNRESPEKNLLISENCVSSRSSSYLCMYCNEHLTTFRMVKEHTTEKKHVFRLEHSFFHHPQTASMMSENLVVMTYSSESPYYCFFCDCYCMEFFDHLKEPLHTNNQQIPEKKVLMSKDNGIVHKTEWLYCIWCKEKLYTFKLLKDHLKRIEHKCKKRPH</sequence>
<evidence type="ECO:0000313" key="2">
    <source>
        <dbReference type="Proteomes" id="UP001239111"/>
    </source>
</evidence>
<dbReference type="Proteomes" id="UP001239111">
    <property type="component" value="Chromosome 1"/>
</dbReference>
<dbReference type="EMBL" id="CM056741">
    <property type="protein sequence ID" value="KAJ8688352.1"/>
    <property type="molecule type" value="Genomic_DNA"/>
</dbReference>
<proteinExistence type="predicted"/>
<organism evidence="1 2">
    <name type="scientific">Eretmocerus hayati</name>
    <dbReference type="NCBI Taxonomy" id="131215"/>
    <lineage>
        <taxon>Eukaryota</taxon>
        <taxon>Metazoa</taxon>
        <taxon>Ecdysozoa</taxon>
        <taxon>Arthropoda</taxon>
        <taxon>Hexapoda</taxon>
        <taxon>Insecta</taxon>
        <taxon>Pterygota</taxon>
        <taxon>Neoptera</taxon>
        <taxon>Endopterygota</taxon>
        <taxon>Hymenoptera</taxon>
        <taxon>Apocrita</taxon>
        <taxon>Proctotrupomorpha</taxon>
        <taxon>Chalcidoidea</taxon>
        <taxon>Aphelinidae</taxon>
        <taxon>Aphelininae</taxon>
        <taxon>Eretmocerus</taxon>
    </lineage>
</organism>
<name>A0ACC2PY80_9HYME</name>
<accession>A0ACC2PY80</accession>
<evidence type="ECO:0000313" key="1">
    <source>
        <dbReference type="EMBL" id="KAJ8688352.1"/>
    </source>
</evidence>